<dbReference type="Gene3D" id="3.40.800.20">
    <property type="entry name" value="Histone deacetylase domain"/>
    <property type="match status" value="1"/>
</dbReference>
<dbReference type="CDD" id="cd09994">
    <property type="entry name" value="HDAC_AcuC_like"/>
    <property type="match status" value="1"/>
</dbReference>
<reference evidence="6" key="2">
    <citation type="submission" date="2014-07" db="EMBL/GenBank/DDBJ databases">
        <title>Initial genome analysis of the psychrotolerant acidophile Acidithiobacillus ferrivorans CF27: insights into iron and sulfur oxidation pathways and into biofilm formation.</title>
        <authorList>
            <person name="Talla E."/>
            <person name="Hedrich S."/>
            <person name="Mangenot S."/>
            <person name="Ji B."/>
            <person name="Johnson D.B."/>
            <person name="Barbe V."/>
            <person name="Bonnefoy V."/>
        </authorList>
    </citation>
    <scope>NUCLEOTIDE SEQUENCE [LARGE SCALE GENOMIC DNA]</scope>
    <source>
        <strain evidence="6">CF27</strain>
    </source>
</reference>
<dbReference type="InterPro" id="IPR023801">
    <property type="entry name" value="His_deacetylse_dom"/>
</dbReference>
<dbReference type="AlphaFoldDB" id="A0A060UUM9"/>
<evidence type="ECO:0000313" key="8">
    <source>
        <dbReference type="Proteomes" id="UP000193925"/>
    </source>
</evidence>
<dbReference type="EMBL" id="LT841305">
    <property type="protein sequence ID" value="SMH65551.1"/>
    <property type="molecule type" value="Genomic_DNA"/>
</dbReference>
<evidence type="ECO:0000256" key="4">
    <source>
        <dbReference type="ARBA" id="ARBA00022627"/>
    </source>
</evidence>
<evidence type="ECO:0000256" key="2">
    <source>
        <dbReference type="ARBA" id="ARBA00005947"/>
    </source>
</evidence>
<evidence type="ECO:0000256" key="3">
    <source>
        <dbReference type="ARBA" id="ARBA00020218"/>
    </source>
</evidence>
<sequence>MTGAVQAVVGRMNEREMLRPQIVATRRAVFVGAMRYRRASYGSNHPLAIPRVSLALDLINSYGAMAPEEYRQGRPASHRELFGFHTKDYIQAFERAQFRGGVEDSDRQRYQLGTLENPYFPGFFDTASLATGSSVLAAEAVLEGVTAFSPAGGMHHAAPGQARGFCYFNDPVLAIQRLRRASLRVLYWDMDAHHGDGVEAAFVEDPDTLTVSLHMDTDYAYPYQGGKLTDWPGLAVNLPLPKEVNDSEYALAFAVLWPRLLQHFDPDVVVLQAGTDILAPDPLSKFRVSNGLFWQVLRQIVAESPRLLVLGGGGYHPIALARCWTGLWAILTGRSLPAELPATGQTLLKAVEWELDDADAPDYGQQFLALQDTPRPGPVRTELRERLDFLLHHHPLFTNRSNTA</sequence>
<comment type="pathway">
    <text evidence="1">Ketone degradation; acetoin degradation.</text>
</comment>
<keyword evidence="8" id="KW-1185">Reference proteome</keyword>
<keyword evidence="4" id="KW-0006">Acetoin catabolism</keyword>
<feature type="domain" description="Histone deacetylase" evidence="5">
    <location>
        <begin position="45"/>
        <end position="330"/>
    </location>
</feature>
<dbReference type="InterPro" id="IPR003085">
    <property type="entry name" value="AcuC"/>
</dbReference>
<dbReference type="PANTHER" id="PTHR10625:SF10">
    <property type="entry name" value="HISTONE DEACETYLASE HDAC1"/>
    <property type="match status" value="1"/>
</dbReference>
<dbReference type="GO" id="GO:0004407">
    <property type="term" value="F:histone deacetylase activity"/>
    <property type="evidence" value="ECO:0007669"/>
    <property type="project" value="TreeGrafter"/>
</dbReference>
<reference evidence="7 8" key="3">
    <citation type="submission" date="2017-03" db="EMBL/GenBank/DDBJ databases">
        <authorList>
            <person name="Regsiter A."/>
            <person name="William W."/>
        </authorList>
    </citation>
    <scope>NUCLEOTIDE SEQUENCE [LARGE SCALE GENOMIC DNA]</scope>
    <source>
        <strain evidence="7">PRJEB5721</strain>
    </source>
</reference>
<proteinExistence type="inferred from homology"/>
<evidence type="ECO:0000313" key="7">
    <source>
        <dbReference type="EMBL" id="SMH65551.1"/>
    </source>
</evidence>
<dbReference type="SUPFAM" id="SSF52768">
    <property type="entry name" value="Arginase/deacetylase"/>
    <property type="match status" value="1"/>
</dbReference>
<comment type="similarity">
    <text evidence="2">Belongs to the histone deacetylase family.</text>
</comment>
<dbReference type="UniPathway" id="UPA00040"/>
<evidence type="ECO:0000313" key="6">
    <source>
        <dbReference type="EMBL" id="CDQ11996.1"/>
    </source>
</evidence>
<evidence type="ECO:0000259" key="5">
    <source>
        <dbReference type="Pfam" id="PF00850"/>
    </source>
</evidence>
<dbReference type="InterPro" id="IPR023696">
    <property type="entry name" value="Ureohydrolase_dom_sf"/>
</dbReference>
<dbReference type="PRINTS" id="PR01270">
    <property type="entry name" value="HDASUPER"/>
</dbReference>
<evidence type="ECO:0000256" key="1">
    <source>
        <dbReference type="ARBA" id="ARBA00005101"/>
    </source>
</evidence>
<dbReference type="PANTHER" id="PTHR10625">
    <property type="entry name" value="HISTONE DEACETYLASE HDAC1-RELATED"/>
    <property type="match status" value="1"/>
</dbReference>
<gene>
    <name evidence="7" type="ORF">AFERRI_20333</name>
    <name evidence="6" type="ORF">AFERRI_600222</name>
</gene>
<reference evidence="6" key="1">
    <citation type="submission" date="2014-03" db="EMBL/GenBank/DDBJ databases">
        <authorList>
            <person name="Genoscope - CEA"/>
        </authorList>
    </citation>
    <scope>NUCLEOTIDE SEQUENCE [LARGE SCALE GENOMIC DNA]</scope>
    <source>
        <strain evidence="6">CF27</strain>
    </source>
</reference>
<accession>A0A060UUM9</accession>
<dbReference type="InterPro" id="IPR037138">
    <property type="entry name" value="His_deacetylse_dom_sf"/>
</dbReference>
<organism evidence="6">
    <name type="scientific">Acidithiobacillus ferrivorans</name>
    <dbReference type="NCBI Taxonomy" id="160808"/>
    <lineage>
        <taxon>Bacteria</taxon>
        <taxon>Pseudomonadati</taxon>
        <taxon>Pseudomonadota</taxon>
        <taxon>Acidithiobacillia</taxon>
        <taxon>Acidithiobacillales</taxon>
        <taxon>Acidithiobacillaceae</taxon>
        <taxon>Acidithiobacillus</taxon>
    </lineage>
</organism>
<dbReference type="GO" id="GO:0045150">
    <property type="term" value="P:acetoin catabolic process"/>
    <property type="evidence" value="ECO:0007669"/>
    <property type="project" value="UniProtKB-UniPathway"/>
</dbReference>
<dbReference type="GO" id="GO:0040029">
    <property type="term" value="P:epigenetic regulation of gene expression"/>
    <property type="evidence" value="ECO:0007669"/>
    <property type="project" value="TreeGrafter"/>
</dbReference>
<dbReference type="InterPro" id="IPR000286">
    <property type="entry name" value="HDACs"/>
</dbReference>
<dbReference type="EMBL" id="CCCS020000057">
    <property type="protein sequence ID" value="CDQ11996.1"/>
    <property type="molecule type" value="Genomic_DNA"/>
</dbReference>
<protein>
    <recommendedName>
        <fullName evidence="3">Acetoin utilization protein AcuC</fullName>
    </recommendedName>
</protein>
<dbReference type="Pfam" id="PF00850">
    <property type="entry name" value="Hist_deacetyl"/>
    <property type="match status" value="1"/>
</dbReference>
<name>A0A060UUM9_9PROT</name>
<dbReference type="Proteomes" id="UP000193925">
    <property type="component" value="Chromosome AFERRI"/>
</dbReference>